<dbReference type="Gene3D" id="1.10.287.700">
    <property type="entry name" value="Helix hairpin bin"/>
    <property type="match status" value="1"/>
</dbReference>
<protein>
    <recommendedName>
        <fullName evidence="4">YtxH domain-containing protein</fullName>
    </recommendedName>
</protein>
<feature type="signal peptide" evidence="1">
    <location>
        <begin position="1"/>
        <end position="22"/>
    </location>
</feature>
<comment type="caution">
    <text evidence="2">The sequence shown here is derived from an EMBL/GenBank/DDBJ whole genome shotgun (WGS) entry which is preliminary data.</text>
</comment>
<proteinExistence type="predicted"/>
<evidence type="ECO:0000313" key="3">
    <source>
        <dbReference type="Proteomes" id="UP000468707"/>
    </source>
</evidence>
<organism evidence="2 3">
    <name type="scientific">Flagellimonas sediminis</name>
    <dbReference type="NCBI Taxonomy" id="2696468"/>
    <lineage>
        <taxon>Bacteria</taxon>
        <taxon>Pseudomonadati</taxon>
        <taxon>Bacteroidota</taxon>
        <taxon>Flavobacteriia</taxon>
        <taxon>Flavobacteriales</taxon>
        <taxon>Flavobacteriaceae</taxon>
        <taxon>Flagellimonas</taxon>
    </lineage>
</organism>
<evidence type="ECO:0008006" key="4">
    <source>
        <dbReference type="Google" id="ProtNLM"/>
    </source>
</evidence>
<dbReference type="RefSeq" id="WP_163635714.1">
    <property type="nucleotide sequence ID" value="NZ_JAAAMI010000006.1"/>
</dbReference>
<gene>
    <name evidence="2" type="ORF">GTK07_13175</name>
</gene>
<feature type="chain" id="PRO_5026185798" description="YtxH domain-containing protein" evidence="1">
    <location>
        <begin position="23"/>
        <end position="69"/>
    </location>
</feature>
<dbReference type="Proteomes" id="UP000468707">
    <property type="component" value="Unassembled WGS sequence"/>
</dbReference>
<dbReference type="AlphaFoldDB" id="A0A6I5KWT2"/>
<accession>A0A6I5KWT2</accession>
<keyword evidence="1" id="KW-0732">Signal</keyword>
<keyword evidence="3" id="KW-1185">Reference proteome</keyword>
<evidence type="ECO:0000256" key="1">
    <source>
        <dbReference type="SAM" id="SignalP"/>
    </source>
</evidence>
<evidence type="ECO:0000313" key="2">
    <source>
        <dbReference type="EMBL" id="NDV44279.1"/>
    </source>
</evidence>
<dbReference type="EMBL" id="JAAAMI010000006">
    <property type="protein sequence ID" value="NDV44279.1"/>
    <property type="molecule type" value="Genomic_DNA"/>
</dbReference>
<name>A0A6I5KWT2_9FLAO</name>
<sequence>MRKSISIIILFMSLAFTMSMNSCRETKEDKVEDAIEDVKDGVEEAGDEIEDAADKVGDKIEEVTDDDPQ</sequence>
<reference evidence="2 3" key="1">
    <citation type="submission" date="2020-01" db="EMBL/GenBank/DDBJ databases">
        <title>Muricauda sediminis sp.nov. 40Bstr401.</title>
        <authorList>
            <person name="Xue Z."/>
            <person name="Zhu S."/>
            <person name="Ren N."/>
            <person name="Chen T."/>
            <person name="Chen X."/>
            <person name="Chen J."/>
            <person name="Yang J."/>
        </authorList>
    </citation>
    <scope>NUCLEOTIDE SEQUENCE [LARGE SCALE GENOMIC DNA]</scope>
    <source>
        <strain evidence="2 3">40Bstr401</strain>
    </source>
</reference>